<feature type="transmembrane region" description="Helical" evidence="1">
    <location>
        <begin position="37"/>
        <end position="70"/>
    </location>
</feature>
<reference evidence="2 3" key="1">
    <citation type="submission" date="2019-07" db="EMBL/GenBank/DDBJ databases">
        <title>Genome sequencing of the stress-tolerant strain Azospirillum brasilense Az19.</title>
        <authorList>
            <person name="Maroniche G.A."/>
            <person name="Garcia J.E."/>
            <person name="Pagnussat L."/>
            <person name="Amenta M."/>
            <person name="Creus C.M."/>
        </authorList>
    </citation>
    <scope>NUCLEOTIDE SEQUENCE [LARGE SCALE GENOMIC DNA]</scope>
    <source>
        <strain evidence="2 3">Az19</strain>
    </source>
</reference>
<accession>A0A5B0KM42</accession>
<name>A0A5B0KM42_9PROT</name>
<dbReference type="PIRSF" id="PIRSF033239">
    <property type="entry name" value="ExoD"/>
    <property type="match status" value="1"/>
</dbReference>
<feature type="transmembrane region" description="Helical" evidence="1">
    <location>
        <begin position="162"/>
        <end position="184"/>
    </location>
</feature>
<keyword evidence="1" id="KW-0472">Membrane</keyword>
<keyword evidence="1" id="KW-1133">Transmembrane helix</keyword>
<gene>
    <name evidence="2" type="ORF">FH063_002329</name>
</gene>
<dbReference type="Proteomes" id="UP000325333">
    <property type="component" value="Unassembled WGS sequence"/>
</dbReference>
<protein>
    <recommendedName>
        <fullName evidence="4">Exopolysaccharide biosynthesis protein</fullName>
    </recommendedName>
</protein>
<dbReference type="PANTHER" id="PTHR41795">
    <property type="entry name" value="EXOPOLYSACCHARIDE SYNTHESIS PROTEIN"/>
    <property type="match status" value="1"/>
</dbReference>
<evidence type="ECO:0008006" key="4">
    <source>
        <dbReference type="Google" id="ProtNLM"/>
    </source>
</evidence>
<evidence type="ECO:0000313" key="3">
    <source>
        <dbReference type="Proteomes" id="UP000325333"/>
    </source>
</evidence>
<feature type="transmembrane region" description="Helical" evidence="1">
    <location>
        <begin position="127"/>
        <end position="156"/>
    </location>
</feature>
<dbReference type="InterPro" id="IPR010331">
    <property type="entry name" value="ExoD"/>
</dbReference>
<dbReference type="RefSeq" id="WP_149650882.1">
    <property type="nucleotide sequence ID" value="NZ_VEWN01000013.1"/>
</dbReference>
<organism evidence="2 3">
    <name type="scientific">Azospirillum argentinense</name>
    <dbReference type="NCBI Taxonomy" id="2970906"/>
    <lineage>
        <taxon>Bacteria</taxon>
        <taxon>Pseudomonadati</taxon>
        <taxon>Pseudomonadota</taxon>
        <taxon>Alphaproteobacteria</taxon>
        <taxon>Rhodospirillales</taxon>
        <taxon>Azospirillaceae</taxon>
        <taxon>Azospirillum</taxon>
    </lineage>
</organism>
<proteinExistence type="predicted"/>
<evidence type="ECO:0000256" key="1">
    <source>
        <dbReference type="SAM" id="Phobius"/>
    </source>
</evidence>
<keyword evidence="1" id="KW-0812">Transmembrane</keyword>
<dbReference type="EMBL" id="VEWN01000013">
    <property type="protein sequence ID" value="KAA1053747.1"/>
    <property type="molecule type" value="Genomic_DNA"/>
</dbReference>
<dbReference type="Pfam" id="PF06055">
    <property type="entry name" value="ExoD"/>
    <property type="match status" value="1"/>
</dbReference>
<comment type="caution">
    <text evidence="2">The sequence shown here is derived from an EMBL/GenBank/DDBJ whole genome shotgun (WGS) entry which is preliminary data.</text>
</comment>
<evidence type="ECO:0000313" key="2">
    <source>
        <dbReference type="EMBL" id="KAA1053747.1"/>
    </source>
</evidence>
<dbReference type="PANTHER" id="PTHR41795:SF1">
    <property type="entry name" value="EXOPOLYSACCHARIDE SYNTHESIS PROTEIN"/>
    <property type="match status" value="1"/>
</dbReference>
<sequence length="197" mass="21006">MITRAPTSVILNGILGDAPAEHVTLDWLAGRLGHRSFGVILLLLALLGVLPGISAMAGVLLTIVAFQMILDRPGPAFPRHIATRHVETRRLAAIIRRAIPVLRYLERFIRPRWATPFTATKRVVGGVVLLLGASLLVPVPLSNLPPALLIVLIAFAYLEEDGALLCVALVGTLLLSVIAVGTAWQAMSAAGWLPSVL</sequence>
<dbReference type="AlphaFoldDB" id="A0A5B0KM42"/>